<dbReference type="OrthoDB" id="157052at2"/>
<reference evidence="1 2" key="1">
    <citation type="submission" date="2019-03" db="EMBL/GenBank/DDBJ databases">
        <title>Sequencing the genomes of 1000 actinobacteria strains.</title>
        <authorList>
            <person name="Klenk H.-P."/>
        </authorList>
    </citation>
    <scope>NUCLEOTIDE SEQUENCE [LARGE SCALE GENOMIC DNA]</scope>
    <source>
        <strain evidence="1 2">DSM 18936</strain>
    </source>
</reference>
<dbReference type="AlphaFoldDB" id="A0A4R7I2V2"/>
<protein>
    <recommendedName>
        <fullName evidence="3">SalK</fullName>
    </recommendedName>
</protein>
<organism evidence="1 2">
    <name type="scientific">Ilumatobacter fluminis</name>
    <dbReference type="NCBI Taxonomy" id="467091"/>
    <lineage>
        <taxon>Bacteria</taxon>
        <taxon>Bacillati</taxon>
        <taxon>Actinomycetota</taxon>
        <taxon>Acidimicrobiia</taxon>
        <taxon>Acidimicrobiales</taxon>
        <taxon>Ilumatobacteraceae</taxon>
        <taxon>Ilumatobacter</taxon>
    </lineage>
</organism>
<evidence type="ECO:0000313" key="1">
    <source>
        <dbReference type="EMBL" id="TDT16883.1"/>
    </source>
</evidence>
<dbReference type="Proteomes" id="UP000294558">
    <property type="component" value="Unassembled WGS sequence"/>
</dbReference>
<evidence type="ECO:0008006" key="3">
    <source>
        <dbReference type="Google" id="ProtNLM"/>
    </source>
</evidence>
<dbReference type="NCBIfam" id="NF047719">
    <property type="entry name" value="SCO6745_fam_HTH"/>
    <property type="match status" value="1"/>
</dbReference>
<evidence type="ECO:0000313" key="2">
    <source>
        <dbReference type="Proteomes" id="UP000294558"/>
    </source>
</evidence>
<keyword evidence="2" id="KW-1185">Reference proteome</keyword>
<dbReference type="InterPro" id="IPR054058">
    <property type="entry name" value="HTH_67"/>
</dbReference>
<accession>A0A4R7I2V2</accession>
<comment type="caution">
    <text evidence="1">The sequence shown here is derived from an EMBL/GenBank/DDBJ whole genome shotgun (WGS) entry which is preliminary data.</text>
</comment>
<dbReference type="EMBL" id="SOAU01000001">
    <property type="protein sequence ID" value="TDT16883.1"/>
    <property type="molecule type" value="Genomic_DNA"/>
</dbReference>
<name>A0A4R7I2V2_9ACTN</name>
<proteinExistence type="predicted"/>
<sequence length="282" mass="30542">MDPLIARKTWRTLEPLHGMIYFVPEAAERYAAVGITNDRAGYFASRAAAMGEVLADVVIATFYNFHPDVVRRAIPHAWTEASAVSLLAARLDAVDAALRRALGDLIAGEQIERAATLARQAALVACERPEGRPLFAGHAGLEWPDDPHLILWTAQTMLREFRGDGHIAALTIEGLTGCEALVMHGATGDVPGSVLQSSRAWSDDEWSSTIVGLADRGLVDSAGEFTDEGRAVRQSIEDRTDRLALAPYEALGEERCAELRQLGRPLSRAVVDAGLLVPARLR</sequence>
<dbReference type="RefSeq" id="WP_133869213.1">
    <property type="nucleotide sequence ID" value="NZ_SOAU01000001.1"/>
</dbReference>
<dbReference type="Pfam" id="PF21863">
    <property type="entry name" value="HTH_67"/>
    <property type="match status" value="1"/>
</dbReference>
<gene>
    <name evidence="1" type="ORF">BDK89_2484</name>
</gene>